<evidence type="ECO:0000256" key="1">
    <source>
        <dbReference type="SAM" id="MobiDB-lite"/>
    </source>
</evidence>
<keyword evidence="3" id="KW-1185">Reference proteome</keyword>
<gene>
    <name evidence="2" type="ORF">EMPG_12325</name>
</gene>
<feature type="compositionally biased region" description="Low complexity" evidence="1">
    <location>
        <begin position="43"/>
        <end position="53"/>
    </location>
</feature>
<evidence type="ECO:0000313" key="2">
    <source>
        <dbReference type="EMBL" id="KLJ12652.1"/>
    </source>
</evidence>
<feature type="region of interest" description="Disordered" evidence="1">
    <location>
        <begin position="35"/>
        <end position="56"/>
    </location>
</feature>
<name>A0A0H1BNQ5_9EURO</name>
<organism evidence="2 3">
    <name type="scientific">Blastomyces silverae</name>
    <dbReference type="NCBI Taxonomy" id="2060906"/>
    <lineage>
        <taxon>Eukaryota</taxon>
        <taxon>Fungi</taxon>
        <taxon>Dikarya</taxon>
        <taxon>Ascomycota</taxon>
        <taxon>Pezizomycotina</taxon>
        <taxon>Eurotiomycetes</taxon>
        <taxon>Eurotiomycetidae</taxon>
        <taxon>Onygenales</taxon>
        <taxon>Ajellomycetaceae</taxon>
        <taxon>Blastomyces</taxon>
    </lineage>
</organism>
<evidence type="ECO:0000313" key="3">
    <source>
        <dbReference type="Proteomes" id="UP000053573"/>
    </source>
</evidence>
<comment type="caution">
    <text evidence="2">The sequence shown here is derived from an EMBL/GenBank/DDBJ whole genome shotgun (WGS) entry which is preliminary data.</text>
</comment>
<sequence>MSRTRGKQVVSIRGIFGRKAAQKDASVRKAAARYNMRSRKYLPPQKSSGSKVSKGPKRFISTLFGRRNLKGAGSSKTINSGTPGSDGQHLLHVFVDSINTTHSQIEEEISKSLVEAEKALEKRLEQTISNHDEKLELSRATRAAIFCPLEPESPKNLRASLAKSKNKTHLADVCNILNPTEKALKSHWKAWAKTQQKIACLAVEILGPESVALPQATSEAMGSGTFKKRLASAADAFEKQESIELNMLAGVQKCRDDIACLAREMRKQVTAQEKKSRDGKRKQREEICQLARKMIANI</sequence>
<reference evidence="3" key="1">
    <citation type="journal article" date="2015" name="PLoS Genet.">
        <title>The dynamic genome and transcriptome of the human fungal pathogen Blastomyces and close relative Emmonsia.</title>
        <authorList>
            <person name="Munoz J.F."/>
            <person name="Gauthier G.M."/>
            <person name="Desjardins C.A."/>
            <person name="Gallo J.E."/>
            <person name="Holder J."/>
            <person name="Sullivan T.D."/>
            <person name="Marty A.J."/>
            <person name="Carmen J.C."/>
            <person name="Chen Z."/>
            <person name="Ding L."/>
            <person name="Gujja S."/>
            <person name="Magrini V."/>
            <person name="Misas E."/>
            <person name="Mitreva M."/>
            <person name="Priest M."/>
            <person name="Saif S."/>
            <person name="Whiston E.A."/>
            <person name="Young S."/>
            <person name="Zeng Q."/>
            <person name="Goldman W.E."/>
            <person name="Mardis E.R."/>
            <person name="Taylor J.W."/>
            <person name="McEwen J.G."/>
            <person name="Clay O.K."/>
            <person name="Klein B.S."/>
            <person name="Cuomo C.A."/>
        </authorList>
    </citation>
    <scope>NUCLEOTIDE SEQUENCE [LARGE SCALE GENOMIC DNA]</scope>
    <source>
        <strain evidence="3">UAMH 139</strain>
    </source>
</reference>
<protein>
    <submittedName>
        <fullName evidence="2">Uncharacterized protein</fullName>
    </submittedName>
</protein>
<dbReference type="EMBL" id="LDEV01000762">
    <property type="protein sequence ID" value="KLJ12652.1"/>
    <property type="molecule type" value="Genomic_DNA"/>
</dbReference>
<dbReference type="Proteomes" id="UP000053573">
    <property type="component" value="Unassembled WGS sequence"/>
</dbReference>
<accession>A0A0H1BNQ5</accession>
<dbReference type="OrthoDB" id="4207259at2759"/>
<dbReference type="AlphaFoldDB" id="A0A0H1BNQ5"/>
<proteinExistence type="predicted"/>